<feature type="non-terminal residue" evidence="3">
    <location>
        <position position="181"/>
    </location>
</feature>
<protein>
    <submittedName>
        <fullName evidence="3">PRC-barrel domain-containing protein</fullName>
    </submittedName>
</protein>
<evidence type="ECO:0000313" key="4">
    <source>
        <dbReference type="Proteomes" id="UP001560045"/>
    </source>
</evidence>
<sequence length="181" mass="19284">MALPDRDSVRNWVGMTVVGRDDAEIGEITHLLADDETGAPEWMYATVDGDTVVVPLLDATEVDGRVRVVVERTAVVAAPRFGESRELTTDQEAELYLHYGIQYSTETSESVLPVDEHEPVTPRDPEAVPDTPAPSVAQPGDSDFGLTERPPTSAAARTAQVGGAVAALLGVGAVVFSTTRR</sequence>
<dbReference type="Gene3D" id="3.90.50.10">
    <property type="entry name" value="Photosynthetic Reaction Center, subunit H, domain 2"/>
    <property type="match status" value="1"/>
</dbReference>
<comment type="caution">
    <text evidence="3">The sequence shown here is derived from an EMBL/GenBank/DDBJ whole genome shotgun (WGS) entry which is preliminary data.</text>
</comment>
<organism evidence="3 4">
    <name type="scientific">Geodermatophilus maliterrae</name>
    <dbReference type="NCBI Taxonomy" id="3162531"/>
    <lineage>
        <taxon>Bacteria</taxon>
        <taxon>Bacillati</taxon>
        <taxon>Actinomycetota</taxon>
        <taxon>Actinomycetes</taxon>
        <taxon>Geodermatophilales</taxon>
        <taxon>Geodermatophilaceae</taxon>
        <taxon>Geodermatophilus</taxon>
    </lineage>
</organism>
<feature type="domain" description="PRC-barrel" evidence="2">
    <location>
        <begin position="6"/>
        <end position="68"/>
    </location>
</feature>
<dbReference type="Proteomes" id="UP001560045">
    <property type="component" value="Unassembled WGS sequence"/>
</dbReference>
<dbReference type="EMBL" id="JBFNXQ010000013">
    <property type="protein sequence ID" value="MEX5718069.1"/>
    <property type="molecule type" value="Genomic_DNA"/>
</dbReference>
<evidence type="ECO:0000256" key="1">
    <source>
        <dbReference type="SAM" id="MobiDB-lite"/>
    </source>
</evidence>
<evidence type="ECO:0000259" key="2">
    <source>
        <dbReference type="Pfam" id="PF05239"/>
    </source>
</evidence>
<dbReference type="InterPro" id="IPR027275">
    <property type="entry name" value="PRC-brl_dom"/>
</dbReference>
<feature type="compositionally biased region" description="Basic and acidic residues" evidence="1">
    <location>
        <begin position="114"/>
        <end position="126"/>
    </location>
</feature>
<dbReference type="RefSeq" id="WP_369204550.1">
    <property type="nucleotide sequence ID" value="NZ_JBFNXQ010000013.1"/>
</dbReference>
<dbReference type="InterPro" id="IPR011033">
    <property type="entry name" value="PRC_barrel-like_sf"/>
</dbReference>
<name>A0ABV3XBY7_9ACTN</name>
<accession>A0ABV3XBY7</accession>
<reference evidence="3 4" key="1">
    <citation type="submission" date="2024-06" db="EMBL/GenBank/DDBJ databases">
        <title>Draft genome sequence of Geodermatophilus badlandi, a novel member of the Geodermatophilaceae isolated from badland sedimentary rocks in the Red desert, Wyoming, USA.</title>
        <authorList>
            <person name="Ben Tekaya S."/>
            <person name="Nouioui I."/>
            <person name="Flores G.M."/>
            <person name="Shaal M.N."/>
            <person name="Bredoire F."/>
            <person name="Basile F."/>
            <person name="Van Diepen L."/>
            <person name="Ward N.L."/>
        </authorList>
    </citation>
    <scope>NUCLEOTIDE SEQUENCE [LARGE SCALE GENOMIC DNA]</scope>
    <source>
        <strain evidence="3 4">WL48A</strain>
    </source>
</reference>
<proteinExistence type="predicted"/>
<dbReference type="InterPro" id="IPR014747">
    <property type="entry name" value="Bac_photo_RC_H_C"/>
</dbReference>
<gene>
    <name evidence="3" type="ORF">ABQ292_06765</name>
</gene>
<keyword evidence="4" id="KW-1185">Reference proteome</keyword>
<feature type="region of interest" description="Disordered" evidence="1">
    <location>
        <begin position="107"/>
        <end position="158"/>
    </location>
</feature>
<dbReference type="Pfam" id="PF05239">
    <property type="entry name" value="PRC"/>
    <property type="match status" value="1"/>
</dbReference>
<dbReference type="SUPFAM" id="SSF50346">
    <property type="entry name" value="PRC-barrel domain"/>
    <property type="match status" value="1"/>
</dbReference>
<evidence type="ECO:0000313" key="3">
    <source>
        <dbReference type="EMBL" id="MEX5718069.1"/>
    </source>
</evidence>